<proteinExistence type="evidence at transcript level"/>
<dbReference type="PIRSF" id="PIRSF038001">
    <property type="entry name" value="Caspase_ICE"/>
    <property type="match status" value="1"/>
</dbReference>
<keyword evidence="3" id="KW-0378">Hydrolase</keyword>
<evidence type="ECO:0000256" key="2">
    <source>
        <dbReference type="ARBA" id="ARBA00022670"/>
    </source>
</evidence>
<feature type="domain" description="CARD" evidence="10">
    <location>
        <begin position="1"/>
        <end position="91"/>
    </location>
</feature>
<dbReference type="GO" id="GO:0050727">
    <property type="term" value="P:regulation of inflammatory response"/>
    <property type="evidence" value="ECO:0007669"/>
    <property type="project" value="TreeGrafter"/>
</dbReference>
<dbReference type="InterPro" id="IPR002138">
    <property type="entry name" value="Pept_C14_p10"/>
</dbReference>
<dbReference type="InterPro" id="IPR016129">
    <property type="entry name" value="Caspase_his_AS"/>
</dbReference>
<dbReference type="PANTHER" id="PTHR47901:SF3">
    <property type="entry name" value="CASPASE-1"/>
    <property type="match status" value="1"/>
</dbReference>
<dbReference type="GO" id="GO:0042981">
    <property type="term" value="P:regulation of apoptotic process"/>
    <property type="evidence" value="ECO:0007669"/>
    <property type="project" value="InterPro"/>
</dbReference>
<dbReference type="PROSITE" id="PS50207">
    <property type="entry name" value="CASPASE_P10"/>
    <property type="match status" value="1"/>
</dbReference>
<dbReference type="GO" id="GO:0072557">
    <property type="term" value="C:IPAF inflammasome complex"/>
    <property type="evidence" value="ECO:0007669"/>
    <property type="project" value="TreeGrafter"/>
</dbReference>
<dbReference type="GO" id="GO:0097169">
    <property type="term" value="C:AIM2 inflammasome complex"/>
    <property type="evidence" value="ECO:0007669"/>
    <property type="project" value="TreeGrafter"/>
</dbReference>
<dbReference type="GO" id="GO:0004197">
    <property type="term" value="F:cysteine-type endopeptidase activity"/>
    <property type="evidence" value="ECO:0007669"/>
    <property type="project" value="InterPro"/>
</dbReference>
<keyword evidence="2" id="KW-0645">Protease</keyword>
<evidence type="ECO:0000256" key="5">
    <source>
        <dbReference type="ARBA" id="ARBA00023145"/>
    </source>
</evidence>
<dbReference type="Pfam" id="PF00656">
    <property type="entry name" value="Peptidase_C14"/>
    <property type="match status" value="1"/>
</dbReference>
<comment type="similarity">
    <text evidence="1 7">Belongs to the peptidase C14A family.</text>
</comment>
<keyword evidence="5" id="KW-0865">Zymogen</keyword>
<dbReference type="PROSITE" id="PS50208">
    <property type="entry name" value="CASPASE_P20"/>
    <property type="match status" value="1"/>
</dbReference>
<dbReference type="CDD" id="cd08325">
    <property type="entry name" value="CARD_CASP1-like"/>
    <property type="match status" value="1"/>
</dbReference>
<dbReference type="SUPFAM" id="SSF47986">
    <property type="entry name" value="DEATH domain"/>
    <property type="match status" value="1"/>
</dbReference>
<dbReference type="EMBL" id="MF537657">
    <property type="protein sequence ID" value="AYC61976.1"/>
    <property type="molecule type" value="mRNA"/>
</dbReference>
<dbReference type="SMART" id="SM00114">
    <property type="entry name" value="CARD"/>
    <property type="match status" value="1"/>
</dbReference>
<evidence type="ECO:0000256" key="1">
    <source>
        <dbReference type="ARBA" id="ARBA00010134"/>
    </source>
</evidence>
<evidence type="ECO:0000259" key="10">
    <source>
        <dbReference type="PROSITE" id="PS50209"/>
    </source>
</evidence>
<dbReference type="PANTHER" id="PTHR47901">
    <property type="entry name" value="CASPASE RECRUITMENT DOMAIN-CONTAINING PROTEIN 18"/>
    <property type="match status" value="1"/>
</dbReference>
<evidence type="ECO:0000259" key="9">
    <source>
        <dbReference type="PROSITE" id="PS50208"/>
    </source>
</evidence>
<dbReference type="SUPFAM" id="SSF52129">
    <property type="entry name" value="Caspase-like"/>
    <property type="match status" value="1"/>
</dbReference>
<evidence type="ECO:0000256" key="7">
    <source>
        <dbReference type="RuleBase" id="RU003971"/>
    </source>
</evidence>
<dbReference type="Gene3D" id="1.10.533.10">
    <property type="entry name" value="Death Domain, Fas"/>
    <property type="match status" value="1"/>
</dbReference>
<feature type="active site" evidence="6">
    <location>
        <position position="268"/>
    </location>
</feature>
<dbReference type="GO" id="GO:0072559">
    <property type="term" value="C:NLRP3 inflammasome complex"/>
    <property type="evidence" value="ECO:0007669"/>
    <property type="project" value="TreeGrafter"/>
</dbReference>
<dbReference type="InterPro" id="IPR029030">
    <property type="entry name" value="Caspase-like_dom_sf"/>
</dbReference>
<dbReference type="InterPro" id="IPR033139">
    <property type="entry name" value="Caspase_cys_AS"/>
</dbReference>
<dbReference type="AlphaFoldDB" id="A0A8D4SNR8"/>
<evidence type="ECO:0000256" key="3">
    <source>
        <dbReference type="ARBA" id="ARBA00022801"/>
    </source>
</evidence>
<dbReference type="PROSITE" id="PS01122">
    <property type="entry name" value="CASPASE_CYS"/>
    <property type="match status" value="1"/>
</dbReference>
<feature type="domain" description="Caspase family p10" evidence="8">
    <location>
        <begin position="292"/>
        <end position="375"/>
    </location>
</feature>
<dbReference type="FunFam" id="3.40.50.1460:FF:000007">
    <property type="entry name" value="Caspase-1"/>
    <property type="match status" value="1"/>
</dbReference>
<evidence type="ECO:0000256" key="6">
    <source>
        <dbReference type="PIRSR" id="PIRSR038001-1"/>
    </source>
</evidence>
<dbReference type="InterPro" id="IPR002398">
    <property type="entry name" value="Pept_C14"/>
</dbReference>
<feature type="domain" description="Caspase family p20" evidence="9">
    <location>
        <begin position="141"/>
        <end position="272"/>
    </location>
</feature>
<dbReference type="Pfam" id="PF00619">
    <property type="entry name" value="CARD"/>
    <property type="match status" value="1"/>
</dbReference>
<evidence type="ECO:0000313" key="11">
    <source>
        <dbReference type="EMBL" id="AYC61976.1"/>
    </source>
</evidence>
<dbReference type="CDD" id="cd00032">
    <property type="entry name" value="CASc"/>
    <property type="match status" value="1"/>
</dbReference>
<reference evidence="11" key="1">
    <citation type="submission" date="2017-07" db="EMBL/GenBank/DDBJ databases">
        <title>The cloning and immune function of Caspase 1 gene in Anguilla japonica.</title>
        <authorList>
            <person name="Feng J."/>
        </authorList>
    </citation>
    <scope>NUCLEOTIDE SEQUENCE</scope>
    <source>
        <tissue evidence="11">Liver</tissue>
    </source>
</reference>
<dbReference type="PRINTS" id="PR00376">
    <property type="entry name" value="IL1BCENZYME"/>
</dbReference>
<keyword evidence="4" id="KW-0788">Thiol protease</keyword>
<sequence>MADKQLFRARKEFVMRVSKNVIVQLLDDLLEDGVINDGEKETVIEENRCTADKARHLIDKVQKKGPKASGKLISRLRERDPSLYELLNLAPPESPAPAAKLPQQETTAVSPVLLPCTKEFKRALLEKEAGSIYVPKLKDQRRRLALLINNVQFDRSSLLRCGAERDMQNMEKLLNDLDYTVDKHSNLSAQAIDEAVKKFSQREEHLQSDSAFVVIMSHGKRDVICGVHYNPDEPEKDLFSIDNIFKHLNNQNCPALRDKPKVIVIQACRGDESGSMWACDSVPNPSGLEDDGMRKLPKERDFICLMSCTPDTKSYRHPEMGTLFIQKLVGTINTHAHKDHIVELFRKVMKQFEDSKWQMPSGDRWTLINNFYLFPGQ</sequence>
<protein>
    <submittedName>
        <fullName evidence="11">Caspase 1</fullName>
    </submittedName>
</protein>
<evidence type="ECO:0000256" key="4">
    <source>
        <dbReference type="ARBA" id="ARBA00022807"/>
    </source>
</evidence>
<dbReference type="InterPro" id="IPR001315">
    <property type="entry name" value="CARD"/>
</dbReference>
<dbReference type="InterPro" id="IPR011600">
    <property type="entry name" value="Pept_C14_caspase"/>
</dbReference>
<dbReference type="PROSITE" id="PS50209">
    <property type="entry name" value="CARD"/>
    <property type="match status" value="1"/>
</dbReference>
<dbReference type="InterPro" id="IPR001309">
    <property type="entry name" value="Pept_C14_p20"/>
</dbReference>
<name>A0A8D4SNR8_ANGJA</name>
<dbReference type="InterPro" id="IPR011029">
    <property type="entry name" value="DEATH-like_dom_sf"/>
</dbReference>
<feature type="active site" evidence="6">
    <location>
        <position position="218"/>
    </location>
</feature>
<accession>A0A8D4SNR8</accession>
<organism evidence="11">
    <name type="scientific">Anguilla japonica</name>
    <name type="common">Japanese eel</name>
    <dbReference type="NCBI Taxonomy" id="7937"/>
    <lineage>
        <taxon>Eukaryota</taxon>
        <taxon>Metazoa</taxon>
        <taxon>Chordata</taxon>
        <taxon>Craniata</taxon>
        <taxon>Vertebrata</taxon>
        <taxon>Euteleostomi</taxon>
        <taxon>Actinopterygii</taxon>
        <taxon>Neopterygii</taxon>
        <taxon>Teleostei</taxon>
        <taxon>Anguilliformes</taxon>
        <taxon>Anguillidae</taxon>
        <taxon>Anguilla</taxon>
    </lineage>
</organism>
<dbReference type="InterPro" id="IPR015917">
    <property type="entry name" value="Pept_C14A"/>
</dbReference>
<dbReference type="Gene3D" id="3.40.50.1460">
    <property type="match status" value="1"/>
</dbReference>
<evidence type="ECO:0000259" key="8">
    <source>
        <dbReference type="PROSITE" id="PS50207"/>
    </source>
</evidence>
<dbReference type="PROSITE" id="PS01121">
    <property type="entry name" value="CASPASE_HIS"/>
    <property type="match status" value="1"/>
</dbReference>
<dbReference type="SMART" id="SM00115">
    <property type="entry name" value="CASc"/>
    <property type="match status" value="1"/>
</dbReference>
<dbReference type="GO" id="GO:0006508">
    <property type="term" value="P:proteolysis"/>
    <property type="evidence" value="ECO:0007669"/>
    <property type="project" value="UniProtKB-KW"/>
</dbReference>